<dbReference type="PROSITE" id="PS00981">
    <property type="entry name" value="G_PROTEIN_RECEP_F3_3"/>
    <property type="match status" value="1"/>
</dbReference>
<dbReference type="Proteomes" id="UP000694392">
    <property type="component" value="Unplaced"/>
</dbReference>
<dbReference type="InterPro" id="IPR000337">
    <property type="entry name" value="GPCR_3"/>
</dbReference>
<feature type="transmembrane region" description="Helical" evidence="12">
    <location>
        <begin position="730"/>
        <end position="748"/>
    </location>
</feature>
<dbReference type="InterPro" id="IPR011500">
    <property type="entry name" value="GPCR_3_9-Cys_dom"/>
</dbReference>
<proteinExistence type="inferred from homology"/>
<keyword evidence="16" id="KW-1185">Reference proteome</keyword>
<reference evidence="15" key="1">
    <citation type="submission" date="2025-08" db="UniProtKB">
        <authorList>
            <consortium name="Ensembl"/>
        </authorList>
    </citation>
    <scope>IDENTIFICATION</scope>
</reference>
<dbReference type="Pfam" id="PF07562">
    <property type="entry name" value="NCD3G"/>
    <property type="match status" value="1"/>
</dbReference>
<comment type="similarity">
    <text evidence="11">Belongs to the G-protein coupled receptor 3 family. TAS1R subfamily.</text>
</comment>
<dbReference type="InterPro" id="IPR017978">
    <property type="entry name" value="GPCR_3_C"/>
</dbReference>
<feature type="signal peptide" evidence="13">
    <location>
        <begin position="1"/>
        <end position="20"/>
    </location>
</feature>
<dbReference type="InterPro" id="IPR028082">
    <property type="entry name" value="Peripla_BP_I"/>
</dbReference>
<accession>A0A8D0L7X9</accession>
<feature type="domain" description="G-protein coupled receptors family 3 profile" evidence="14">
    <location>
        <begin position="565"/>
        <end position="830"/>
    </location>
</feature>
<organism evidence="15 16">
    <name type="scientific">Sphenodon punctatus</name>
    <name type="common">Tuatara</name>
    <name type="synonym">Hatteria punctata</name>
    <dbReference type="NCBI Taxonomy" id="8508"/>
    <lineage>
        <taxon>Eukaryota</taxon>
        <taxon>Metazoa</taxon>
        <taxon>Chordata</taxon>
        <taxon>Craniata</taxon>
        <taxon>Vertebrata</taxon>
        <taxon>Euteleostomi</taxon>
        <taxon>Lepidosauria</taxon>
        <taxon>Sphenodontia</taxon>
        <taxon>Sphenodontidae</taxon>
        <taxon>Sphenodon</taxon>
    </lineage>
</organism>
<dbReference type="InterPro" id="IPR038550">
    <property type="entry name" value="GPCR_3_9-Cys_sf"/>
</dbReference>
<dbReference type="Pfam" id="PF00003">
    <property type="entry name" value="7tm_3"/>
    <property type="match status" value="1"/>
</dbReference>
<keyword evidence="6" id="KW-0297">G-protein coupled receptor</keyword>
<feature type="transmembrane region" description="Helical" evidence="12">
    <location>
        <begin position="603"/>
        <end position="622"/>
    </location>
</feature>
<dbReference type="Gene3D" id="3.40.50.2300">
    <property type="match status" value="2"/>
</dbReference>
<dbReference type="GeneTree" id="ENSGT00940000161264"/>
<keyword evidence="4 13" id="KW-0732">Signal</keyword>
<feature type="transmembrane region" description="Helical" evidence="12">
    <location>
        <begin position="760"/>
        <end position="778"/>
    </location>
</feature>
<dbReference type="PANTHER" id="PTHR24061">
    <property type="entry name" value="CALCIUM-SENSING RECEPTOR-RELATED"/>
    <property type="match status" value="1"/>
</dbReference>
<evidence type="ECO:0000256" key="11">
    <source>
        <dbReference type="ARBA" id="ARBA00038492"/>
    </source>
</evidence>
<evidence type="ECO:0000256" key="8">
    <source>
        <dbReference type="ARBA" id="ARBA00023170"/>
    </source>
</evidence>
<dbReference type="InterPro" id="IPR001828">
    <property type="entry name" value="ANF_lig-bd_rcpt"/>
</dbReference>
<keyword evidence="3 12" id="KW-0812">Transmembrane</keyword>
<dbReference type="InterPro" id="IPR000068">
    <property type="entry name" value="GPCR_3_Ca_sens_rcpt-rel"/>
</dbReference>
<dbReference type="Ensembl" id="ENSSPUT00000016335.1">
    <property type="protein sequence ID" value="ENSSPUP00000015314.1"/>
    <property type="gene ID" value="ENSSPUG00000011817.1"/>
</dbReference>
<keyword evidence="5 12" id="KW-1133">Transmembrane helix</keyword>
<dbReference type="PRINTS" id="PR00248">
    <property type="entry name" value="GPCRMGR"/>
</dbReference>
<reference evidence="15" key="2">
    <citation type="submission" date="2025-09" db="UniProtKB">
        <authorList>
            <consortium name="Ensembl"/>
        </authorList>
    </citation>
    <scope>IDENTIFICATION</scope>
</reference>
<evidence type="ECO:0000256" key="4">
    <source>
        <dbReference type="ARBA" id="ARBA00022729"/>
    </source>
</evidence>
<sequence length="840" mass="93452">MGLSLAALLHLHLWAPCYWAFQCQNMGHSEFRLDGDYTIAGLFSIHSSIVTMKSRPEVDICDSSHGYHLFQAMRFSVEEINNSGELLPNVTLGYEIYDICSESANMYATLSILAQSISSSSHLHVEVLRDFTLYQPKAVAVIGPDSSNLALSTAAILSIALVPEVSHYEASSQILSAKYIYPSFLRTIPSDRLQVEALVRLLLDFNWTWVAVVASDNAYGRQGLQTLYEVATKKGICVAYQGILSLNVISSSLELEKMVQRLVVSRANVTIVFSNRRVTHSFLKGVIQQNVTEKVWLGTEDWSLVPEIWGTAGISSIGTVIGVSLKHTPLPGLMKFESAYISSMAVDSNANCQANGESCNQICTQCRKLTPNKKEVPTTYDTQAAFNTYSAVHAVAHGLHHLLGCHTGACHKKTVYPWQLLEEIKHVNFTLYDRQVYFDNNGDLLIGYNIIQWNWDSQDWNFSIIGSFTRNPDRLSIDKHRIRWHTEGNKVPISRCSKACEAGEKRLQQGMHQCCFQCVACPSGTFLNKSDPFDCQPCGKEEWAPVKSETCSSRTIVFLPWNDPISWALLTATTLLLLLMAGTAVIFALNLGTPVVKSAGGQMCLVMLGSLACACCSLYCYFGEPAWLTCLLRLPLFSINFTLCLSCLVARSFQIVFIFKMAAKAPGLHEACRKYHGPTLFIGASTSLQTLMSLISLVTTTPVPRKNYDKFMELIILECSDGSSLIHSLGQFYCGLLAILCFVISYMGKDLPESYNETKCIAFSLLMYFISLIAYYVISSVYQGKYLPAMLTVSNFSTLSGIFVGYFLPKAYIILFRAELNTTEYFQTSIQSYTTKRSSD</sequence>
<dbReference type="FunFam" id="3.40.50.2300:FF:000016">
    <property type="entry name" value="Taste 1 receptor member 2"/>
    <property type="match status" value="1"/>
</dbReference>
<evidence type="ECO:0000313" key="16">
    <source>
        <dbReference type="Proteomes" id="UP000694392"/>
    </source>
</evidence>
<dbReference type="GO" id="GO:0050917">
    <property type="term" value="P:sensory perception of umami taste"/>
    <property type="evidence" value="ECO:0007669"/>
    <property type="project" value="Ensembl"/>
</dbReference>
<dbReference type="GO" id="GO:0005886">
    <property type="term" value="C:plasma membrane"/>
    <property type="evidence" value="ECO:0007669"/>
    <property type="project" value="UniProtKB-SubCell"/>
</dbReference>
<dbReference type="InterPro" id="IPR017979">
    <property type="entry name" value="GPCR_3_CS"/>
</dbReference>
<dbReference type="SUPFAM" id="SSF53822">
    <property type="entry name" value="Periplasmic binding protein-like I"/>
    <property type="match status" value="1"/>
</dbReference>
<dbReference type="PRINTS" id="PR00592">
    <property type="entry name" value="CASENSINGR"/>
</dbReference>
<feature type="chain" id="PRO_5034496694" evidence="13">
    <location>
        <begin position="21"/>
        <end position="840"/>
    </location>
</feature>
<dbReference type="GO" id="GO:0004930">
    <property type="term" value="F:G protein-coupled receptor activity"/>
    <property type="evidence" value="ECO:0007669"/>
    <property type="project" value="UniProtKB-KW"/>
</dbReference>
<evidence type="ECO:0000256" key="12">
    <source>
        <dbReference type="SAM" id="Phobius"/>
    </source>
</evidence>
<feature type="transmembrane region" description="Helical" evidence="12">
    <location>
        <begin position="634"/>
        <end position="659"/>
    </location>
</feature>
<feature type="transmembrane region" description="Helical" evidence="12">
    <location>
        <begin position="567"/>
        <end position="591"/>
    </location>
</feature>
<keyword evidence="8" id="KW-0675">Receptor</keyword>
<evidence type="ECO:0000256" key="6">
    <source>
        <dbReference type="ARBA" id="ARBA00023040"/>
    </source>
</evidence>
<evidence type="ECO:0000256" key="3">
    <source>
        <dbReference type="ARBA" id="ARBA00022692"/>
    </source>
</evidence>
<protein>
    <submittedName>
        <fullName evidence="15">Taste 1 receptor member 1</fullName>
    </submittedName>
</protein>
<evidence type="ECO:0000256" key="2">
    <source>
        <dbReference type="ARBA" id="ARBA00022475"/>
    </source>
</evidence>
<dbReference type="FunFam" id="2.10.50.30:FF:000004">
    <property type="entry name" value="Taste receptor type 1 member 3-like protein"/>
    <property type="match status" value="1"/>
</dbReference>
<keyword evidence="2" id="KW-1003">Cell membrane</keyword>
<evidence type="ECO:0000313" key="15">
    <source>
        <dbReference type="Ensembl" id="ENSSPUP00000015314.1"/>
    </source>
</evidence>
<evidence type="ECO:0000256" key="10">
    <source>
        <dbReference type="ARBA" id="ARBA00023224"/>
    </source>
</evidence>
<dbReference type="Pfam" id="PF01094">
    <property type="entry name" value="ANF_receptor"/>
    <property type="match status" value="1"/>
</dbReference>
<evidence type="ECO:0000259" key="14">
    <source>
        <dbReference type="PROSITE" id="PS50259"/>
    </source>
</evidence>
<keyword evidence="7 12" id="KW-0472">Membrane</keyword>
<evidence type="ECO:0000256" key="5">
    <source>
        <dbReference type="ARBA" id="ARBA00022989"/>
    </source>
</evidence>
<evidence type="ECO:0000256" key="1">
    <source>
        <dbReference type="ARBA" id="ARBA00004651"/>
    </source>
</evidence>
<feature type="transmembrane region" description="Helical" evidence="12">
    <location>
        <begin position="680"/>
        <end position="699"/>
    </location>
</feature>
<feature type="transmembrane region" description="Helical" evidence="12">
    <location>
        <begin position="790"/>
        <end position="808"/>
    </location>
</feature>
<name>A0A8D0L7X9_SPHPU</name>
<gene>
    <name evidence="15" type="primary">TAS1R1</name>
</gene>
<keyword evidence="10" id="KW-0807">Transducer</keyword>
<evidence type="ECO:0000256" key="9">
    <source>
        <dbReference type="ARBA" id="ARBA00023180"/>
    </source>
</evidence>
<dbReference type="PROSITE" id="PS50259">
    <property type="entry name" value="G_PROTEIN_RECEP_F3_4"/>
    <property type="match status" value="1"/>
</dbReference>
<evidence type="ECO:0000256" key="13">
    <source>
        <dbReference type="SAM" id="SignalP"/>
    </source>
</evidence>
<dbReference type="PANTHER" id="PTHR24061:SF3">
    <property type="entry name" value="TASTE RECEPTOR TYPE 1 MEMBER 1"/>
    <property type="match status" value="1"/>
</dbReference>
<evidence type="ECO:0000256" key="7">
    <source>
        <dbReference type="ARBA" id="ARBA00023136"/>
    </source>
</evidence>
<keyword evidence="9" id="KW-0325">Glycoprotein</keyword>
<comment type="subcellular location">
    <subcellularLocation>
        <location evidence="1">Cell membrane</location>
        <topology evidence="1">Multi-pass membrane protein</topology>
    </subcellularLocation>
</comment>
<dbReference type="AlphaFoldDB" id="A0A8D0L7X9"/>
<dbReference type="GO" id="GO:0008527">
    <property type="term" value="F:taste receptor activity"/>
    <property type="evidence" value="ECO:0007669"/>
    <property type="project" value="Ensembl"/>
</dbReference>
<dbReference type="Gene3D" id="2.10.50.30">
    <property type="entry name" value="GPCR, family 3, nine cysteines domain"/>
    <property type="match status" value="1"/>
</dbReference>